<dbReference type="EMBL" id="ADNU01000047">
    <property type="protein sequence ID" value="EFG47039.1"/>
    <property type="molecule type" value="Genomic_DNA"/>
</dbReference>
<accession>D4YP82</accession>
<reference evidence="1 2" key="1">
    <citation type="submission" date="2010-04" db="EMBL/GenBank/DDBJ databases">
        <authorList>
            <person name="Qin X."/>
            <person name="Bachman B."/>
            <person name="Battles P."/>
            <person name="Bell A."/>
            <person name="Bess C."/>
            <person name="Bickham C."/>
            <person name="Chaboub L."/>
            <person name="Chen D."/>
            <person name="Coyle M."/>
            <person name="Deiros D.R."/>
            <person name="Dinh H."/>
            <person name="Forbes L."/>
            <person name="Fowler G."/>
            <person name="Francisco L."/>
            <person name="Fu Q."/>
            <person name="Gubbala S."/>
            <person name="Hale W."/>
            <person name="Han Y."/>
            <person name="Hemphill L."/>
            <person name="Highlander S.K."/>
            <person name="Hirani K."/>
            <person name="Hogues M."/>
            <person name="Jackson L."/>
            <person name="Jakkamsetti A."/>
            <person name="Javaid M."/>
            <person name="Jiang H."/>
            <person name="Korchina V."/>
            <person name="Kovar C."/>
            <person name="Lara F."/>
            <person name="Lee S."/>
            <person name="Mata R."/>
            <person name="Mathew T."/>
            <person name="Moen C."/>
            <person name="Morales K."/>
            <person name="Munidasa M."/>
            <person name="Nazareth L."/>
            <person name="Ngo R."/>
            <person name="Nguyen L."/>
            <person name="Okwuonu G."/>
            <person name="Ongeri F."/>
            <person name="Patil S."/>
            <person name="Petrosino J."/>
            <person name="Pham C."/>
            <person name="Pham P."/>
            <person name="Pu L.-L."/>
            <person name="Puazo M."/>
            <person name="Raj R."/>
            <person name="Reid J."/>
            <person name="Rouhana J."/>
            <person name="Saada N."/>
            <person name="Shang Y."/>
            <person name="Simmons D."/>
            <person name="Thornton R."/>
            <person name="Warren J."/>
            <person name="Weissenberger G."/>
            <person name="Zhang J."/>
            <person name="Zhang L."/>
            <person name="Zhou C."/>
            <person name="Zhu D."/>
            <person name="Muzny D."/>
            <person name="Worley K."/>
            <person name="Gibbs R."/>
        </authorList>
    </citation>
    <scope>NUCLEOTIDE SEQUENCE [LARGE SCALE GENOMIC DNA]</scope>
    <source>
        <strain evidence="1 2">ATCC 49030</strain>
    </source>
</reference>
<dbReference type="AlphaFoldDB" id="D4YP82"/>
<gene>
    <name evidence="1" type="ORF">HMPREF0183_1742</name>
</gene>
<evidence type="ECO:0000313" key="1">
    <source>
        <dbReference type="EMBL" id="EFG47039.1"/>
    </source>
</evidence>
<sequence>MGKAPEPGDVFLWIVSFPWWRARVEVARSLWMPEVFPQVAEYV</sequence>
<protein>
    <submittedName>
        <fullName evidence="1">Uncharacterized protein</fullName>
    </submittedName>
</protein>
<dbReference type="Proteomes" id="UP000005714">
    <property type="component" value="Unassembled WGS sequence"/>
</dbReference>
<proteinExistence type="predicted"/>
<evidence type="ECO:0000313" key="2">
    <source>
        <dbReference type="Proteomes" id="UP000005714"/>
    </source>
</evidence>
<name>D4YP82_9MICO</name>
<organism evidence="1 2">
    <name type="scientific">Brevibacterium mcbrellneri ATCC 49030</name>
    <dbReference type="NCBI Taxonomy" id="585530"/>
    <lineage>
        <taxon>Bacteria</taxon>
        <taxon>Bacillati</taxon>
        <taxon>Actinomycetota</taxon>
        <taxon>Actinomycetes</taxon>
        <taxon>Micrococcales</taxon>
        <taxon>Brevibacteriaceae</taxon>
        <taxon>Brevibacterium</taxon>
    </lineage>
</organism>
<keyword evidence="2" id="KW-1185">Reference proteome</keyword>
<comment type="caution">
    <text evidence="1">The sequence shown here is derived from an EMBL/GenBank/DDBJ whole genome shotgun (WGS) entry which is preliminary data.</text>
</comment>